<keyword evidence="4 8" id="KW-0058">Aromatic hydrocarbons catabolism</keyword>
<dbReference type="Gene3D" id="3.10.180.10">
    <property type="entry name" value="2,3-Dihydroxybiphenyl 1,2-Dioxygenase, domain 1"/>
    <property type="match status" value="2"/>
</dbReference>
<dbReference type="GO" id="GO:0004493">
    <property type="term" value="F:methylmalonyl-CoA epimerase activity"/>
    <property type="evidence" value="ECO:0007669"/>
    <property type="project" value="TreeGrafter"/>
</dbReference>
<evidence type="ECO:0000256" key="2">
    <source>
        <dbReference type="ARBA" id="ARBA00008784"/>
    </source>
</evidence>
<dbReference type="PROSITE" id="PS51819">
    <property type="entry name" value="VOC"/>
    <property type="match status" value="2"/>
</dbReference>
<keyword evidence="6 8" id="KW-0560">Oxidoreductase</keyword>
<dbReference type="InterPro" id="IPR051785">
    <property type="entry name" value="MMCE/EMCE_epimerase"/>
</dbReference>
<dbReference type="PANTHER" id="PTHR43048:SF3">
    <property type="entry name" value="METHYLMALONYL-COA EPIMERASE, MITOCHONDRIAL"/>
    <property type="match status" value="1"/>
</dbReference>
<gene>
    <name evidence="10" type="primary">hpaD</name>
    <name evidence="10" type="ORF">OL599_20550</name>
</gene>
<evidence type="ECO:0000313" key="11">
    <source>
        <dbReference type="Proteomes" id="UP001165679"/>
    </source>
</evidence>
<keyword evidence="11" id="KW-1185">Reference proteome</keyword>
<evidence type="ECO:0000313" key="10">
    <source>
        <dbReference type="EMBL" id="MCW3476961.1"/>
    </source>
</evidence>
<comment type="cofactor">
    <cofactor evidence="1 8">
        <name>Fe(2+)</name>
        <dbReference type="ChEBI" id="CHEBI:29033"/>
    </cofactor>
</comment>
<feature type="domain" description="VOC" evidence="9">
    <location>
        <begin position="148"/>
        <end position="268"/>
    </location>
</feature>
<reference evidence="10" key="2">
    <citation type="submission" date="2022-10" db="EMBL/GenBank/DDBJ databases">
        <authorList>
            <person name="Trinh H.N."/>
        </authorList>
    </citation>
    <scope>NUCLEOTIDE SEQUENCE</scope>
    <source>
        <strain evidence="10">RN2-1</strain>
    </source>
</reference>
<dbReference type="NCBIfam" id="TIGR02295">
    <property type="entry name" value="HpaD"/>
    <property type="match status" value="1"/>
</dbReference>
<protein>
    <submittedName>
        <fullName evidence="10">3,4-dihydroxyphenylacetate 2,3-dioxygenase</fullName>
        <ecNumber evidence="10">1.13.11.15</ecNumber>
    </submittedName>
</protein>
<accession>A0AA41YN57</accession>
<dbReference type="InterPro" id="IPR037523">
    <property type="entry name" value="VOC_core"/>
</dbReference>
<dbReference type="InterPro" id="IPR004360">
    <property type="entry name" value="Glyas_Fos-R_dOase_dom"/>
</dbReference>
<evidence type="ECO:0000256" key="5">
    <source>
        <dbReference type="ARBA" id="ARBA00022964"/>
    </source>
</evidence>
<comment type="caution">
    <text evidence="10">The sequence shown here is derived from an EMBL/GenBank/DDBJ whole genome shotgun (WGS) entry which is preliminary data.</text>
</comment>
<evidence type="ECO:0000256" key="1">
    <source>
        <dbReference type="ARBA" id="ARBA00001954"/>
    </source>
</evidence>
<evidence type="ECO:0000259" key="9">
    <source>
        <dbReference type="PROSITE" id="PS51819"/>
    </source>
</evidence>
<dbReference type="Pfam" id="PF00903">
    <property type="entry name" value="Glyoxalase"/>
    <property type="match status" value="2"/>
</dbReference>
<dbReference type="AlphaFoldDB" id="A0AA41YN57"/>
<dbReference type="InterPro" id="IPR000486">
    <property type="entry name" value="Xdiol_ring_cleave_dOase_1/2"/>
</dbReference>
<evidence type="ECO:0000256" key="7">
    <source>
        <dbReference type="ARBA" id="ARBA00023004"/>
    </source>
</evidence>
<evidence type="ECO:0000256" key="3">
    <source>
        <dbReference type="ARBA" id="ARBA00022723"/>
    </source>
</evidence>
<dbReference type="InterPro" id="IPR029068">
    <property type="entry name" value="Glyas_Bleomycin-R_OHBP_Dase"/>
</dbReference>
<dbReference type="GO" id="GO:0008198">
    <property type="term" value="F:ferrous iron binding"/>
    <property type="evidence" value="ECO:0007669"/>
    <property type="project" value="InterPro"/>
</dbReference>
<dbReference type="EC" id="1.13.11.15" evidence="10"/>
<proteinExistence type="inferred from homology"/>
<dbReference type="InterPro" id="IPR011981">
    <property type="entry name" value="DHPA_dOase_Mn/Fe"/>
</dbReference>
<keyword evidence="5 8" id="KW-0223">Dioxygenase</keyword>
<dbReference type="RefSeq" id="WP_264715818.1">
    <property type="nucleotide sequence ID" value="NZ_JAPDNT010000027.1"/>
</dbReference>
<name>A0AA41YN57_9PROT</name>
<dbReference type="PANTHER" id="PTHR43048">
    <property type="entry name" value="METHYLMALONYL-COA EPIMERASE"/>
    <property type="match status" value="1"/>
</dbReference>
<feature type="domain" description="VOC" evidence="9">
    <location>
        <begin position="16"/>
        <end position="127"/>
    </location>
</feature>
<dbReference type="EMBL" id="JAPDNT010000027">
    <property type="protein sequence ID" value="MCW3476961.1"/>
    <property type="molecule type" value="Genomic_DNA"/>
</dbReference>
<evidence type="ECO:0000256" key="8">
    <source>
        <dbReference type="RuleBase" id="RU000683"/>
    </source>
</evidence>
<reference evidence="10" key="1">
    <citation type="submission" date="2022-09" db="EMBL/GenBank/DDBJ databases">
        <title>Rhodovastum sp. nov. RN2-1 isolated from soil in Seongnam, South Korea.</title>
        <authorList>
            <person name="Le N.T."/>
        </authorList>
    </citation>
    <scope>NUCLEOTIDE SEQUENCE</scope>
    <source>
        <strain evidence="10">RN2-1</strain>
    </source>
</reference>
<evidence type="ECO:0000256" key="4">
    <source>
        <dbReference type="ARBA" id="ARBA00022797"/>
    </source>
</evidence>
<sequence>MPIQPVVKYPPFNVVRASHVEYAVTDLARSRAYWVDALGFIATEQTGDALYLRGLEECNHHSVVLRQGDVPVVNRLGFKVFDEDDLDRAAHWFAQQGLPAAWAEVPHQGRTLQATDPLGMPLEFYHAMDQTERLLQHYGAYCGTHPQRIDHINCFTPDVQASHDFYASLGFRTSEYTATEGTEQLWAVWMHRKGSTHDLAFTNGRGPRLHHIGIWVASITNIIHVCDVLSTTGWLPSLERGPGRHGISNAFFLYLRDPDGHRIELFNSDYLTVDPDFKPIRWDLKDPRRQTLWGAPAPKTWFEEGSVFAGQAVRAPLLEAQPIVAP</sequence>
<comment type="similarity">
    <text evidence="2 8">Belongs to the extradiol ring-cleavage dioxygenase family.</text>
</comment>
<keyword evidence="7 8" id="KW-0408">Iron</keyword>
<dbReference type="PROSITE" id="PS00082">
    <property type="entry name" value="EXTRADIOL_DIOXYGENAS"/>
    <property type="match status" value="1"/>
</dbReference>
<dbReference type="Proteomes" id="UP001165679">
    <property type="component" value="Unassembled WGS sequence"/>
</dbReference>
<dbReference type="GO" id="GO:0046491">
    <property type="term" value="P:L-methylmalonyl-CoA metabolic process"/>
    <property type="evidence" value="ECO:0007669"/>
    <property type="project" value="TreeGrafter"/>
</dbReference>
<organism evidence="10 11">
    <name type="scientific">Limobrevibacterium gyesilva</name>
    <dbReference type="NCBI Taxonomy" id="2991712"/>
    <lineage>
        <taxon>Bacteria</taxon>
        <taxon>Pseudomonadati</taxon>
        <taxon>Pseudomonadota</taxon>
        <taxon>Alphaproteobacteria</taxon>
        <taxon>Acetobacterales</taxon>
        <taxon>Acetobacteraceae</taxon>
        <taxon>Limobrevibacterium</taxon>
    </lineage>
</organism>
<dbReference type="GO" id="GO:0008687">
    <property type="term" value="F:3,4-dihydroxyphenylacetate 2,3-dioxygenase activity"/>
    <property type="evidence" value="ECO:0007669"/>
    <property type="project" value="UniProtKB-EC"/>
</dbReference>
<dbReference type="SUPFAM" id="SSF54593">
    <property type="entry name" value="Glyoxalase/Bleomycin resistance protein/Dihydroxybiphenyl dioxygenase"/>
    <property type="match status" value="1"/>
</dbReference>
<evidence type="ECO:0000256" key="6">
    <source>
        <dbReference type="ARBA" id="ARBA00023002"/>
    </source>
</evidence>
<keyword evidence="3" id="KW-0479">Metal-binding</keyword>